<dbReference type="SUPFAM" id="SSF90229">
    <property type="entry name" value="CCCH zinc finger"/>
    <property type="match status" value="1"/>
</dbReference>
<evidence type="ECO:0000256" key="5">
    <source>
        <dbReference type="SAM" id="MobiDB-lite"/>
    </source>
</evidence>
<dbReference type="GO" id="GO:0008270">
    <property type="term" value="F:zinc ion binding"/>
    <property type="evidence" value="ECO:0007669"/>
    <property type="project" value="UniProtKB-KW"/>
</dbReference>
<dbReference type="InterPro" id="IPR000571">
    <property type="entry name" value="Znf_CCCH"/>
</dbReference>
<feature type="domain" description="C3H1-type" evidence="6">
    <location>
        <begin position="686"/>
        <end position="713"/>
    </location>
</feature>
<accession>A0A8J2SEV7</accession>
<dbReference type="AlphaFoldDB" id="A0A8J2SEV7"/>
<dbReference type="InterPro" id="IPR012340">
    <property type="entry name" value="NA-bd_OB-fold"/>
</dbReference>
<feature type="compositionally biased region" description="Basic and acidic residues" evidence="5">
    <location>
        <begin position="102"/>
        <end position="127"/>
    </location>
</feature>
<organism evidence="7 8">
    <name type="scientific">Pelagomonas calceolata</name>
    <dbReference type="NCBI Taxonomy" id="35677"/>
    <lineage>
        <taxon>Eukaryota</taxon>
        <taxon>Sar</taxon>
        <taxon>Stramenopiles</taxon>
        <taxon>Ochrophyta</taxon>
        <taxon>Pelagophyceae</taxon>
        <taxon>Pelagomonadales</taxon>
        <taxon>Pelagomonadaceae</taxon>
        <taxon>Pelagomonas</taxon>
    </lineage>
</organism>
<dbReference type="SMART" id="SM00356">
    <property type="entry name" value="ZnF_C3H1"/>
    <property type="match status" value="1"/>
</dbReference>
<feature type="compositionally biased region" description="Polar residues" evidence="5">
    <location>
        <begin position="136"/>
        <end position="146"/>
    </location>
</feature>
<evidence type="ECO:0000256" key="3">
    <source>
        <dbReference type="ARBA" id="ARBA00022833"/>
    </source>
</evidence>
<protein>
    <recommendedName>
        <fullName evidence="6">C3H1-type domain-containing protein</fullName>
    </recommendedName>
</protein>
<proteinExistence type="predicted"/>
<dbReference type="InterPro" id="IPR036855">
    <property type="entry name" value="Znf_CCCH_sf"/>
</dbReference>
<evidence type="ECO:0000256" key="2">
    <source>
        <dbReference type="ARBA" id="ARBA00022771"/>
    </source>
</evidence>
<dbReference type="Gene3D" id="4.10.1000.10">
    <property type="entry name" value="Zinc finger, CCCH-type"/>
    <property type="match status" value="1"/>
</dbReference>
<reference evidence="7" key="1">
    <citation type="submission" date="2021-11" db="EMBL/GenBank/DDBJ databases">
        <authorList>
            <consortium name="Genoscope - CEA"/>
            <person name="William W."/>
        </authorList>
    </citation>
    <scope>NUCLEOTIDE SEQUENCE</scope>
</reference>
<feature type="compositionally biased region" description="Polar residues" evidence="5">
    <location>
        <begin position="153"/>
        <end position="165"/>
    </location>
</feature>
<evidence type="ECO:0000313" key="7">
    <source>
        <dbReference type="EMBL" id="CAH0369291.1"/>
    </source>
</evidence>
<evidence type="ECO:0000256" key="4">
    <source>
        <dbReference type="PROSITE-ProRule" id="PRU00723"/>
    </source>
</evidence>
<keyword evidence="3 4" id="KW-0862">Zinc</keyword>
<sequence length="744" mass="81324">MAGVIPHAEPQERVDNQEDRLIGVVDALKYYDSGDGGFGFLRRHKSTKANAREFHVHFRSRDCEDFLSLEQGSEVEFTLIDNHGRANARDVVPTGTVIELPPKQERWSRDGARLSEARSSKPMELRRAPPPPAQAKSKTPSVTPDSSDAAPVSETTPESTDGSSENSERRAQLDRLATFGIGPAAPAPAPPAAPPAPPPPPPPVQAPMPQQPRRPPVRTRRPLCTRARRRRRGATREYGRPGRRRRDARRYPAQVKESAYVQQEHFFSPVAAGEARAWACGQRVHAHMPGCACPDRPRNMPLDSVALRKERGSWVGTFVLQCDPHKYANDPLGAERELSARLGEGGVRVECWGREALNTPLTAETDVRLVNEHFEDIAAPSLLLLGSKKEMEQLCDVGRELAPVANAAPCAVPWSVLARATDASDDEFGKELARLELSAFLEAQGLAVVRNDAPPLVEQSCPDLAACAPLLPTLRGDANQPLADLRVLLAAHLVEGRLVVGLPRASRARLGEPPAHAAARGAHEVLALRLGVLDDAGTALKTVQPHAKTVVADARSRPDVCFLRCLAVDDGTAPTQLTVQNGEFVPQLFVPPPLAPPTHQNAFYQGGYQRGSQGRGRGRGRGRGFYEHPNRGKGDSPEQPRKKKLFPVRTESREKNEKYQRNFPQPRVGFKKPPQRKVPRNFSGKDPKAVVCCYFLRDMCKNGDDCKFSHDRALAGGACSWGADCRYGHGKSGQNECPPCADDA</sequence>
<feature type="compositionally biased region" description="Basic and acidic residues" evidence="5">
    <location>
        <begin position="624"/>
        <end position="640"/>
    </location>
</feature>
<feature type="compositionally biased region" description="Pro residues" evidence="5">
    <location>
        <begin position="185"/>
        <end position="214"/>
    </location>
</feature>
<evidence type="ECO:0000313" key="8">
    <source>
        <dbReference type="Proteomes" id="UP000789595"/>
    </source>
</evidence>
<dbReference type="Gene3D" id="2.40.50.140">
    <property type="entry name" value="Nucleic acid-binding proteins"/>
    <property type="match status" value="1"/>
</dbReference>
<keyword evidence="1 4" id="KW-0479">Metal-binding</keyword>
<name>A0A8J2SEV7_9STRA</name>
<dbReference type="EMBL" id="CAKKNE010000002">
    <property type="protein sequence ID" value="CAH0369291.1"/>
    <property type="molecule type" value="Genomic_DNA"/>
</dbReference>
<comment type="caution">
    <text evidence="7">The sequence shown here is derived from an EMBL/GenBank/DDBJ whole genome shotgun (WGS) entry which is preliminary data.</text>
</comment>
<dbReference type="PROSITE" id="PS50103">
    <property type="entry name" value="ZF_C3H1"/>
    <property type="match status" value="1"/>
</dbReference>
<feature type="compositionally biased region" description="Basic residues" evidence="5">
    <location>
        <begin position="215"/>
        <end position="233"/>
    </location>
</feature>
<evidence type="ECO:0000256" key="1">
    <source>
        <dbReference type="ARBA" id="ARBA00022723"/>
    </source>
</evidence>
<dbReference type="OrthoDB" id="1914176at2759"/>
<feature type="region of interest" description="Disordered" evidence="5">
    <location>
        <begin position="100"/>
        <end position="254"/>
    </location>
</feature>
<feature type="compositionally biased region" description="Basic residues" evidence="5">
    <location>
        <begin position="669"/>
        <end position="679"/>
    </location>
</feature>
<dbReference type="Proteomes" id="UP000789595">
    <property type="component" value="Unassembled WGS sequence"/>
</dbReference>
<evidence type="ECO:0000259" key="6">
    <source>
        <dbReference type="PROSITE" id="PS50103"/>
    </source>
</evidence>
<gene>
    <name evidence="7" type="ORF">PECAL_2P24110</name>
</gene>
<feature type="compositionally biased region" description="Basic and acidic residues" evidence="5">
    <location>
        <begin position="650"/>
        <end position="660"/>
    </location>
</feature>
<keyword evidence="8" id="KW-1185">Reference proteome</keyword>
<keyword evidence="2 4" id="KW-0863">Zinc-finger</keyword>
<feature type="region of interest" description="Disordered" evidence="5">
    <location>
        <begin position="590"/>
        <end position="681"/>
    </location>
</feature>
<feature type="zinc finger region" description="C3H1-type" evidence="4">
    <location>
        <begin position="686"/>
        <end position="713"/>
    </location>
</feature>